<dbReference type="InterPro" id="IPR036291">
    <property type="entry name" value="NAD(P)-bd_dom_sf"/>
</dbReference>
<gene>
    <name evidence="1" type="ORF">FBZ92_14021</name>
</gene>
<dbReference type="OrthoDB" id="8479688at2"/>
<evidence type="ECO:0000313" key="2">
    <source>
        <dbReference type="Proteomes" id="UP000318050"/>
    </source>
</evidence>
<evidence type="ECO:0000313" key="1">
    <source>
        <dbReference type="EMBL" id="TWB46963.1"/>
    </source>
</evidence>
<dbReference type="EMBL" id="VITT01000040">
    <property type="protein sequence ID" value="TWB46963.1"/>
    <property type="molecule type" value="Genomic_DNA"/>
</dbReference>
<protein>
    <recommendedName>
        <fullName evidence="3">Short-subunit dehydrogenase</fullName>
    </recommendedName>
</protein>
<comment type="caution">
    <text evidence="1">The sequence shown here is derived from an EMBL/GenBank/DDBJ whole genome shotgun (WGS) entry which is preliminary data.</text>
</comment>
<proteinExistence type="predicted"/>
<sequence length="237" mass="25195">MSPLQQQVILAEPTGHTPARRALERLGYYVDVLDMQAVDTAMPEPERLVAKVALASYKPVLVLALAPQGQGRASSVDWIGQVHHPLRRCFTVIRGVVPILAAQAGEGSVVVILPSAALFSDSSRCATSVLGRCLVGLAEALRAELLSTATRVSIVIADEREDEVCLAGRIEEALNQAPLYMLPASVTATHISAVFDPWLQALAGTASDHALPPLGPMGEVYRAELDRTGRTRTASTG</sequence>
<dbReference type="SUPFAM" id="SSF51735">
    <property type="entry name" value="NAD(P)-binding Rossmann-fold domains"/>
    <property type="match status" value="1"/>
</dbReference>
<dbReference type="Proteomes" id="UP000318050">
    <property type="component" value="Unassembled WGS sequence"/>
</dbReference>
<accession>A0A560HKD3</accession>
<evidence type="ECO:0008006" key="3">
    <source>
        <dbReference type="Google" id="ProtNLM"/>
    </source>
</evidence>
<reference evidence="1 2" key="1">
    <citation type="submission" date="2019-06" db="EMBL/GenBank/DDBJ databases">
        <title>Genomic Encyclopedia of Type Strains, Phase IV (KMG-V): Genome sequencing to study the core and pangenomes of soil and plant-associated prokaryotes.</title>
        <authorList>
            <person name="Whitman W."/>
        </authorList>
    </citation>
    <scope>NUCLEOTIDE SEQUENCE [LARGE SCALE GENOMIC DNA]</scope>
    <source>
        <strain evidence="1 2">BR 11140</strain>
    </source>
</reference>
<organism evidence="1 2">
    <name type="scientific">Nitrospirillum amazonense</name>
    <dbReference type="NCBI Taxonomy" id="28077"/>
    <lineage>
        <taxon>Bacteria</taxon>
        <taxon>Pseudomonadati</taxon>
        <taxon>Pseudomonadota</taxon>
        <taxon>Alphaproteobacteria</taxon>
        <taxon>Rhodospirillales</taxon>
        <taxon>Azospirillaceae</taxon>
        <taxon>Nitrospirillum</taxon>
    </lineage>
</organism>
<dbReference type="AlphaFoldDB" id="A0A560HKD3"/>
<name>A0A560HKD3_9PROT</name>